<dbReference type="EMBL" id="JAUFPT010000054">
    <property type="protein sequence ID" value="MDN3572038.1"/>
    <property type="molecule type" value="Genomic_DNA"/>
</dbReference>
<organism evidence="7 8">
    <name type="scientific">Methylobacterium longum</name>
    <dbReference type="NCBI Taxonomy" id="767694"/>
    <lineage>
        <taxon>Bacteria</taxon>
        <taxon>Pseudomonadati</taxon>
        <taxon>Pseudomonadota</taxon>
        <taxon>Alphaproteobacteria</taxon>
        <taxon>Hyphomicrobiales</taxon>
        <taxon>Methylobacteriaceae</taxon>
        <taxon>Methylobacterium</taxon>
    </lineage>
</organism>
<evidence type="ECO:0000256" key="5">
    <source>
        <dbReference type="ARBA" id="ARBA00038306"/>
    </source>
</evidence>
<keyword evidence="8" id="KW-1185">Reference proteome</keyword>
<gene>
    <name evidence="7" type="ORF">QWZ18_15545</name>
</gene>
<evidence type="ECO:0000259" key="6">
    <source>
        <dbReference type="Pfam" id="PF13505"/>
    </source>
</evidence>
<evidence type="ECO:0000313" key="7">
    <source>
        <dbReference type="EMBL" id="MDN3572038.1"/>
    </source>
</evidence>
<name>A0ABT8AS06_9HYPH</name>
<comment type="similarity">
    <text evidence="5">Belongs to the Omp25/RopB family.</text>
</comment>
<dbReference type="InterPro" id="IPR027385">
    <property type="entry name" value="Beta-barrel_OMP"/>
</dbReference>
<proteinExistence type="inferred from homology"/>
<accession>A0ABT8AS06</accession>
<evidence type="ECO:0000256" key="1">
    <source>
        <dbReference type="ARBA" id="ARBA00004442"/>
    </source>
</evidence>
<keyword evidence="2" id="KW-0732">Signal</keyword>
<keyword evidence="4" id="KW-0998">Cell outer membrane</keyword>
<dbReference type="InterPro" id="IPR051692">
    <property type="entry name" value="OMP-like"/>
</dbReference>
<dbReference type="Proteomes" id="UP001244297">
    <property type="component" value="Unassembled WGS sequence"/>
</dbReference>
<sequence>MRTVTLPFLAVLGLFGVNTARSADLDYDYLRGADYDPIPAPVIDWSGVYVGGHGGYTSAALGSKGALQPLIYRDSHNTTGESDFSASTLLSPPSRRVGDMSFGAFAGYNVQFDDFVFGIEADYTHFGRMGVSNDGLARSQISAAGMYEVVNLYGSTATRVNDYGSVRARVGYALGNFLPYVTGGVAIGRARIADATSYQNYGFNLTAYNANLSGTPTYVNNFGYASFNPGAPYSGTAFTALQTQSKTKVVAGVAGGAGIEYAITPNILLRAEYQYVLFNDFDGHKVNLNTVRAGAAVKF</sequence>
<evidence type="ECO:0000313" key="8">
    <source>
        <dbReference type="Proteomes" id="UP001244297"/>
    </source>
</evidence>
<evidence type="ECO:0000256" key="4">
    <source>
        <dbReference type="ARBA" id="ARBA00023237"/>
    </source>
</evidence>
<dbReference type="RefSeq" id="WP_238287036.1">
    <property type="nucleotide sequence ID" value="NZ_BPQS01000008.1"/>
</dbReference>
<dbReference type="Pfam" id="PF13505">
    <property type="entry name" value="OMP_b-brl"/>
    <property type="match status" value="1"/>
</dbReference>
<protein>
    <submittedName>
        <fullName evidence="7">Outer membrane beta-barrel protein</fullName>
    </submittedName>
</protein>
<keyword evidence="3" id="KW-0472">Membrane</keyword>
<evidence type="ECO:0000256" key="2">
    <source>
        <dbReference type="ARBA" id="ARBA00022729"/>
    </source>
</evidence>
<reference evidence="8" key="1">
    <citation type="journal article" date="2019" name="Int. J. Syst. Evol. Microbiol.">
        <title>The Global Catalogue of Microorganisms (GCM) 10K type strain sequencing project: providing services to taxonomists for standard genome sequencing and annotation.</title>
        <authorList>
            <consortium name="The Broad Institute Genomics Platform"/>
            <consortium name="The Broad Institute Genome Sequencing Center for Infectious Disease"/>
            <person name="Wu L."/>
            <person name="Ma J."/>
        </authorList>
    </citation>
    <scope>NUCLEOTIDE SEQUENCE [LARGE SCALE GENOMIC DNA]</scope>
    <source>
        <strain evidence="8">CECT 7806</strain>
    </source>
</reference>
<feature type="domain" description="Outer membrane protein beta-barrel" evidence="6">
    <location>
        <begin position="44"/>
        <end position="299"/>
    </location>
</feature>
<dbReference type="PANTHER" id="PTHR34001">
    <property type="entry name" value="BLL7405 PROTEIN"/>
    <property type="match status" value="1"/>
</dbReference>
<dbReference type="PANTHER" id="PTHR34001:SF3">
    <property type="entry name" value="BLL7405 PROTEIN"/>
    <property type="match status" value="1"/>
</dbReference>
<dbReference type="SUPFAM" id="SSF56925">
    <property type="entry name" value="OMPA-like"/>
    <property type="match status" value="1"/>
</dbReference>
<comment type="subcellular location">
    <subcellularLocation>
        <location evidence="1">Cell outer membrane</location>
    </subcellularLocation>
</comment>
<dbReference type="Gene3D" id="2.40.160.20">
    <property type="match status" value="1"/>
</dbReference>
<evidence type="ECO:0000256" key="3">
    <source>
        <dbReference type="ARBA" id="ARBA00023136"/>
    </source>
</evidence>
<comment type="caution">
    <text evidence="7">The sequence shown here is derived from an EMBL/GenBank/DDBJ whole genome shotgun (WGS) entry which is preliminary data.</text>
</comment>
<dbReference type="InterPro" id="IPR011250">
    <property type="entry name" value="OMP/PagP_B-barrel"/>
</dbReference>